<sequence>MGLMGVGKGDADADIEVDGALATWELRLQGQSYYDHEVGQIGNDLWRKGIDCWISTV</sequence>
<organism evidence="1 2">
    <name type="scientific">Penicillium subrubescens</name>
    <dbReference type="NCBI Taxonomy" id="1316194"/>
    <lineage>
        <taxon>Eukaryota</taxon>
        <taxon>Fungi</taxon>
        <taxon>Dikarya</taxon>
        <taxon>Ascomycota</taxon>
        <taxon>Pezizomycotina</taxon>
        <taxon>Eurotiomycetes</taxon>
        <taxon>Eurotiomycetidae</taxon>
        <taxon>Eurotiales</taxon>
        <taxon>Aspergillaceae</taxon>
        <taxon>Penicillium</taxon>
    </lineage>
</organism>
<dbReference type="EMBL" id="MNBE01000058">
    <property type="protein sequence ID" value="OKP14819.1"/>
    <property type="molecule type" value="Genomic_DNA"/>
</dbReference>
<dbReference type="STRING" id="1316194.A0A1Q5UQT3"/>
<dbReference type="Proteomes" id="UP000186955">
    <property type="component" value="Unassembled WGS sequence"/>
</dbReference>
<reference evidence="1 2" key="1">
    <citation type="submission" date="2016-10" db="EMBL/GenBank/DDBJ databases">
        <title>Genome sequence of the ascomycete fungus Penicillium subrubescens.</title>
        <authorList>
            <person name="De Vries R.P."/>
            <person name="Peng M."/>
            <person name="Dilokpimol A."/>
            <person name="Hilden K."/>
            <person name="Makela M.R."/>
            <person name="Grigoriev I."/>
            <person name="Riley R."/>
            <person name="Granchi Z."/>
        </authorList>
    </citation>
    <scope>NUCLEOTIDE SEQUENCE [LARGE SCALE GENOMIC DNA]</scope>
    <source>
        <strain evidence="1 2">CBS 132785</strain>
    </source>
</reference>
<accession>A0A1Q5UQT3</accession>
<protein>
    <submittedName>
        <fullName evidence="1">Uncharacterized protein</fullName>
    </submittedName>
</protein>
<comment type="caution">
    <text evidence="1">The sequence shown here is derived from an EMBL/GenBank/DDBJ whole genome shotgun (WGS) entry which is preliminary data.</text>
</comment>
<dbReference type="AlphaFoldDB" id="A0A1Q5UQT3"/>
<gene>
    <name evidence="1" type="ORF">PENSUB_5883</name>
</gene>
<evidence type="ECO:0000313" key="1">
    <source>
        <dbReference type="EMBL" id="OKP14819.1"/>
    </source>
</evidence>
<name>A0A1Q5UQT3_9EURO</name>
<evidence type="ECO:0000313" key="2">
    <source>
        <dbReference type="Proteomes" id="UP000186955"/>
    </source>
</evidence>
<keyword evidence="2" id="KW-1185">Reference proteome</keyword>
<proteinExistence type="predicted"/>